<gene>
    <name evidence="2" type="ORF">GCM10011322_06730</name>
</gene>
<feature type="transmembrane region" description="Helical" evidence="1">
    <location>
        <begin position="159"/>
        <end position="178"/>
    </location>
</feature>
<dbReference type="EMBL" id="BMMF01000002">
    <property type="protein sequence ID" value="GGK22704.1"/>
    <property type="molecule type" value="Genomic_DNA"/>
</dbReference>
<keyword evidence="1" id="KW-0812">Transmembrane</keyword>
<dbReference type="Gene3D" id="3.40.720.10">
    <property type="entry name" value="Alkaline Phosphatase, subunit A"/>
    <property type="match status" value="1"/>
</dbReference>
<accession>A0A917Q4N6</accession>
<dbReference type="SUPFAM" id="SSF53649">
    <property type="entry name" value="Alkaline phosphatase-like"/>
    <property type="match status" value="1"/>
</dbReference>
<dbReference type="Proteomes" id="UP000600449">
    <property type="component" value="Unassembled WGS sequence"/>
</dbReference>
<dbReference type="RefSeq" id="WP_188909582.1">
    <property type="nucleotide sequence ID" value="NZ_BMMF01000002.1"/>
</dbReference>
<evidence type="ECO:0000313" key="2">
    <source>
        <dbReference type="EMBL" id="GGK22704.1"/>
    </source>
</evidence>
<dbReference type="InterPro" id="IPR017850">
    <property type="entry name" value="Alkaline_phosphatase_core_sf"/>
</dbReference>
<evidence type="ECO:0008006" key="4">
    <source>
        <dbReference type="Google" id="ProtNLM"/>
    </source>
</evidence>
<feature type="transmembrane region" description="Helical" evidence="1">
    <location>
        <begin position="69"/>
        <end position="89"/>
    </location>
</feature>
<feature type="transmembrane region" description="Helical" evidence="1">
    <location>
        <begin position="35"/>
        <end position="57"/>
    </location>
</feature>
<dbReference type="AlphaFoldDB" id="A0A917Q4N6"/>
<keyword evidence="1" id="KW-0472">Membrane</keyword>
<organism evidence="2 3">
    <name type="scientific">Salinarimonas ramus</name>
    <dbReference type="NCBI Taxonomy" id="690164"/>
    <lineage>
        <taxon>Bacteria</taxon>
        <taxon>Pseudomonadati</taxon>
        <taxon>Pseudomonadota</taxon>
        <taxon>Alphaproteobacteria</taxon>
        <taxon>Hyphomicrobiales</taxon>
        <taxon>Salinarimonadaceae</taxon>
        <taxon>Salinarimonas</taxon>
    </lineage>
</organism>
<comment type="caution">
    <text evidence="2">The sequence shown here is derived from an EMBL/GenBank/DDBJ whole genome shotgun (WGS) entry which is preliminary data.</text>
</comment>
<name>A0A917Q4N6_9HYPH</name>
<proteinExistence type="predicted"/>
<keyword evidence="1" id="KW-1133">Transmembrane helix</keyword>
<sequence length="564" mass="59237">MGRISTSPLGAAALLAAAWFAASLAVNLPPFADALLGAFHLGFSLEVGAVLAVLALVQARFRRVPRAVIHALAALLVLLVAVRLGDFLARSVVDRPLNLFLDVSLLPATMDVARTLLGPLRAWGAVAALIVALVALHVLFAFGLSRLAGFFAQPVPRRAMMGLGAGALLVFAGQKAFLEGLPGWRPVGASASLAISQQVEGVSVALARRAVFREKLAEDSADGIADSALFRALDGRDVLLIFVESYGVTALDAPAYERVVAPALVGLGEAAREAGLAMRSGRMVAASAGGQSWLNHASVSSGRFIDDQTLYALFLAEDPRTLVDDFARAGYRTVQSMPAITMPWPEGQLLGYDATYEAKDMGYAGPHFYWGIVPDQFALDHLARAELDGGARPPVFAVAGLISSHAPWLPVPEVVPWDALGDGEIYRRWTDDAPAPREVWRDPDAVRVQYARSIAHSLDAVAAFVAERVDPGTIVIVMGDHQPAPLITGEDASRAVPVHVLAPDAALLEPLEALGFAAGIAPPPAPALGDVALPRIDALRPALLRGWQAGGEGAEHAAAPVNAP</sequence>
<protein>
    <recommendedName>
        <fullName evidence="4">Sulfatase</fullName>
    </recommendedName>
</protein>
<evidence type="ECO:0000256" key="1">
    <source>
        <dbReference type="SAM" id="Phobius"/>
    </source>
</evidence>
<feature type="transmembrane region" description="Helical" evidence="1">
    <location>
        <begin position="122"/>
        <end position="147"/>
    </location>
</feature>
<reference evidence="2 3" key="1">
    <citation type="journal article" date="2014" name="Int. J. Syst. Evol. Microbiol.">
        <title>Complete genome sequence of Corynebacterium casei LMG S-19264T (=DSM 44701T), isolated from a smear-ripened cheese.</title>
        <authorList>
            <consortium name="US DOE Joint Genome Institute (JGI-PGF)"/>
            <person name="Walter F."/>
            <person name="Albersmeier A."/>
            <person name="Kalinowski J."/>
            <person name="Ruckert C."/>
        </authorList>
    </citation>
    <scope>NUCLEOTIDE SEQUENCE [LARGE SCALE GENOMIC DNA]</scope>
    <source>
        <strain evidence="2 3">CGMCC 1.9161</strain>
    </source>
</reference>
<keyword evidence="3" id="KW-1185">Reference proteome</keyword>
<evidence type="ECO:0000313" key="3">
    <source>
        <dbReference type="Proteomes" id="UP000600449"/>
    </source>
</evidence>